<dbReference type="PROSITE" id="PS00211">
    <property type="entry name" value="ABC_TRANSPORTER_1"/>
    <property type="match status" value="1"/>
</dbReference>
<dbReference type="InterPro" id="IPR003593">
    <property type="entry name" value="AAA+_ATPase"/>
</dbReference>
<feature type="transmembrane region" description="Helical" evidence="8">
    <location>
        <begin position="182"/>
        <end position="201"/>
    </location>
</feature>
<evidence type="ECO:0000259" key="9">
    <source>
        <dbReference type="PROSITE" id="PS50893"/>
    </source>
</evidence>
<evidence type="ECO:0000256" key="2">
    <source>
        <dbReference type="ARBA" id="ARBA00022692"/>
    </source>
</evidence>
<dbReference type="InterPro" id="IPR017871">
    <property type="entry name" value="ABC_transporter-like_CS"/>
</dbReference>
<keyword evidence="3" id="KW-0547">Nucleotide-binding</keyword>
<feature type="transmembrane region" description="Helical" evidence="8">
    <location>
        <begin position="83"/>
        <end position="103"/>
    </location>
</feature>
<dbReference type="CDD" id="cd18550">
    <property type="entry name" value="ABC_6TM_exporter_like"/>
    <property type="match status" value="1"/>
</dbReference>
<evidence type="ECO:0000256" key="5">
    <source>
        <dbReference type="ARBA" id="ARBA00022989"/>
    </source>
</evidence>
<dbReference type="EMBL" id="CP099490">
    <property type="protein sequence ID" value="USQ74902.1"/>
    <property type="molecule type" value="Genomic_DNA"/>
</dbReference>
<dbReference type="PROSITE" id="PS50929">
    <property type="entry name" value="ABC_TM1F"/>
    <property type="match status" value="1"/>
</dbReference>
<protein>
    <submittedName>
        <fullName evidence="11">ABC transporter ATP-binding protein/permease</fullName>
    </submittedName>
</protein>
<dbReference type="InterPro" id="IPR011527">
    <property type="entry name" value="ABC1_TM_dom"/>
</dbReference>
<dbReference type="InterPro" id="IPR039421">
    <property type="entry name" value="Type_1_exporter"/>
</dbReference>
<dbReference type="PANTHER" id="PTHR43394">
    <property type="entry name" value="ATP-DEPENDENT PERMEASE MDL1, MITOCHONDRIAL"/>
    <property type="match status" value="1"/>
</dbReference>
<dbReference type="RefSeq" id="WP_252618981.1">
    <property type="nucleotide sequence ID" value="NZ_CP099490.1"/>
</dbReference>
<keyword evidence="6 8" id="KW-0472">Membrane</keyword>
<feature type="transmembrane region" description="Helical" evidence="8">
    <location>
        <begin position="48"/>
        <end position="71"/>
    </location>
</feature>
<dbReference type="Pfam" id="PF00664">
    <property type="entry name" value="ABC_membrane"/>
    <property type="match status" value="1"/>
</dbReference>
<dbReference type="Proteomes" id="UP001056535">
    <property type="component" value="Chromosome"/>
</dbReference>
<evidence type="ECO:0000259" key="10">
    <source>
        <dbReference type="PROSITE" id="PS50929"/>
    </source>
</evidence>
<feature type="transmembrane region" description="Helical" evidence="8">
    <location>
        <begin position="266"/>
        <end position="288"/>
    </location>
</feature>
<organism evidence="11 12">
    <name type="scientific">Ornithinimicrobium cryptoxanthini</name>
    <dbReference type="NCBI Taxonomy" id="2934161"/>
    <lineage>
        <taxon>Bacteria</taxon>
        <taxon>Bacillati</taxon>
        <taxon>Actinomycetota</taxon>
        <taxon>Actinomycetes</taxon>
        <taxon>Micrococcales</taxon>
        <taxon>Ornithinimicrobiaceae</taxon>
        <taxon>Ornithinimicrobium</taxon>
    </lineage>
</organism>
<dbReference type="PROSITE" id="PS50893">
    <property type="entry name" value="ABC_TRANSPORTER_2"/>
    <property type="match status" value="1"/>
</dbReference>
<accession>A0ABY4YDT7</accession>
<evidence type="ECO:0000256" key="3">
    <source>
        <dbReference type="ARBA" id="ARBA00022741"/>
    </source>
</evidence>
<dbReference type="Gene3D" id="3.40.50.300">
    <property type="entry name" value="P-loop containing nucleotide triphosphate hydrolases"/>
    <property type="match status" value="1"/>
</dbReference>
<evidence type="ECO:0000313" key="11">
    <source>
        <dbReference type="EMBL" id="USQ74902.1"/>
    </source>
</evidence>
<dbReference type="Pfam" id="PF00005">
    <property type="entry name" value="ABC_tran"/>
    <property type="match status" value="1"/>
</dbReference>
<gene>
    <name evidence="11" type="ORF">NF557_09525</name>
</gene>
<dbReference type="InterPro" id="IPR003439">
    <property type="entry name" value="ABC_transporter-like_ATP-bd"/>
</dbReference>
<dbReference type="PANTHER" id="PTHR43394:SF1">
    <property type="entry name" value="ATP-BINDING CASSETTE SUB-FAMILY B MEMBER 10, MITOCHONDRIAL"/>
    <property type="match status" value="1"/>
</dbReference>
<dbReference type="SMART" id="SM00382">
    <property type="entry name" value="AAA"/>
    <property type="match status" value="1"/>
</dbReference>
<dbReference type="GO" id="GO:0005524">
    <property type="term" value="F:ATP binding"/>
    <property type="evidence" value="ECO:0007669"/>
    <property type="project" value="UniProtKB-KW"/>
</dbReference>
<dbReference type="SUPFAM" id="SSF52540">
    <property type="entry name" value="P-loop containing nucleoside triphosphate hydrolases"/>
    <property type="match status" value="1"/>
</dbReference>
<dbReference type="SUPFAM" id="SSF90123">
    <property type="entry name" value="ABC transporter transmembrane region"/>
    <property type="match status" value="1"/>
</dbReference>
<evidence type="ECO:0000256" key="4">
    <source>
        <dbReference type="ARBA" id="ARBA00022840"/>
    </source>
</evidence>
<keyword evidence="12" id="KW-1185">Reference proteome</keyword>
<evidence type="ECO:0000256" key="1">
    <source>
        <dbReference type="ARBA" id="ARBA00004651"/>
    </source>
</evidence>
<feature type="domain" description="ABC transporter" evidence="9">
    <location>
        <begin position="365"/>
        <end position="618"/>
    </location>
</feature>
<evidence type="ECO:0000313" key="12">
    <source>
        <dbReference type="Proteomes" id="UP001056535"/>
    </source>
</evidence>
<keyword evidence="4 11" id="KW-0067">ATP-binding</keyword>
<dbReference type="Gene3D" id="1.20.1560.10">
    <property type="entry name" value="ABC transporter type 1, transmembrane domain"/>
    <property type="match status" value="1"/>
</dbReference>
<evidence type="ECO:0000256" key="7">
    <source>
        <dbReference type="SAM" id="MobiDB-lite"/>
    </source>
</evidence>
<comment type="subcellular location">
    <subcellularLocation>
        <location evidence="1">Cell membrane</location>
        <topology evidence="1">Multi-pass membrane protein</topology>
    </subcellularLocation>
</comment>
<keyword evidence="5 8" id="KW-1133">Transmembrane helix</keyword>
<evidence type="ECO:0000256" key="8">
    <source>
        <dbReference type="SAM" id="Phobius"/>
    </source>
</evidence>
<sequence>MSMGMGRGPMGSVRSFTKDRSVRDHKFREGTGPRVIGYGRPFRADISLYLVLTIVASALGVATPLLLGRIIDDGVIPKDRNVVIWLGVVVAVLAVFEALLTIVTRFYGSRIGEGLILNLRSEVFAHVLRQPIAFFTRAQTGALVNRLNTDVIGAQTAFTSILSGLVSNVVSLVLILGALFTMSWLITLLALLLLPIFLIPAHRMGQRLSELTRRQMTLNAELATRMTERFNVAGALLVRLFGRPVQESQEYAARARGVRDAGVAIAVNRVIFMAGLGLVAALATALVYGLGGLMAVADELSVGTLVAMAALLGRMYGPLTALSNVRVDVMTALVSFERIFEVLDLRPLVRESQDAVELPDGPVSVELDDVSFGYPSHEEVSVASLESRPDLGREGEGDVLHDIDVHIGAGQLVALVGPSGAGKTTLTALVSRLYDPTRGSVRIGGTDLRQATFASLSETVGVVTQEAHMFNDTIRANLLYAAPDATDEQLQEALQAAQVWALVDRLPDGLDTVVGDRGHRLSGGEKQRLAIARLLLKSPAVVLLDEATAHLDSESEAAVQRALDRALTGRTSIVIAHRLSTVRDADQILVLERGRVVQRGTHEELLAEGGLYRALYDTQFRTDRSAEPESLK</sequence>
<keyword evidence="2 8" id="KW-0812">Transmembrane</keyword>
<feature type="domain" description="ABC transmembrane type-1" evidence="10">
    <location>
        <begin position="48"/>
        <end position="331"/>
    </location>
</feature>
<reference evidence="11" key="1">
    <citation type="submission" date="2022-06" db="EMBL/GenBank/DDBJ databases">
        <title>Ornithinimicrobium JY.X270.</title>
        <authorList>
            <person name="Huang Y."/>
        </authorList>
    </citation>
    <scope>NUCLEOTIDE SEQUENCE</scope>
    <source>
        <strain evidence="11">JY.X270</strain>
    </source>
</reference>
<dbReference type="InterPro" id="IPR036640">
    <property type="entry name" value="ABC1_TM_sf"/>
</dbReference>
<feature type="region of interest" description="Disordered" evidence="7">
    <location>
        <begin position="1"/>
        <end position="24"/>
    </location>
</feature>
<dbReference type="InterPro" id="IPR027417">
    <property type="entry name" value="P-loop_NTPase"/>
</dbReference>
<evidence type="ECO:0000256" key="6">
    <source>
        <dbReference type="ARBA" id="ARBA00023136"/>
    </source>
</evidence>
<name>A0ABY4YDT7_9MICO</name>
<proteinExistence type="predicted"/>